<evidence type="ECO:0000256" key="1">
    <source>
        <dbReference type="SAM" id="MobiDB-lite"/>
    </source>
</evidence>
<keyword evidence="4" id="KW-1185">Reference proteome</keyword>
<feature type="compositionally biased region" description="Low complexity" evidence="1">
    <location>
        <begin position="39"/>
        <end position="49"/>
    </location>
</feature>
<feature type="signal peptide" evidence="2">
    <location>
        <begin position="1"/>
        <end position="24"/>
    </location>
</feature>
<dbReference type="AlphaFoldDB" id="A0A4Q9GQ37"/>
<organism evidence="3 4">
    <name type="scientific">Hansschlegelia quercus</name>
    <dbReference type="NCBI Taxonomy" id="2528245"/>
    <lineage>
        <taxon>Bacteria</taxon>
        <taxon>Pseudomonadati</taxon>
        <taxon>Pseudomonadota</taxon>
        <taxon>Alphaproteobacteria</taxon>
        <taxon>Hyphomicrobiales</taxon>
        <taxon>Methylopilaceae</taxon>
        <taxon>Hansschlegelia</taxon>
    </lineage>
</organism>
<comment type="caution">
    <text evidence="3">The sequence shown here is derived from an EMBL/GenBank/DDBJ whole genome shotgun (WGS) entry which is preliminary data.</text>
</comment>
<reference evidence="3 4" key="1">
    <citation type="submission" date="2019-02" db="EMBL/GenBank/DDBJ databases">
        <title>Hansschlegelia quercus sp. nov., a novel methylotrophic bacterium from buds of oak (Quercus robur L.).</title>
        <authorList>
            <person name="Agafonova N.V."/>
            <person name="Kaparullina E.N."/>
            <person name="Grouzdev D.S."/>
            <person name="Doronina N.V."/>
        </authorList>
    </citation>
    <scope>NUCLEOTIDE SEQUENCE [LARGE SCALE GENOMIC DNA]</scope>
    <source>
        <strain evidence="3 4">Dub</strain>
    </source>
</reference>
<proteinExistence type="predicted"/>
<dbReference type="EMBL" id="SIUB01000001">
    <property type="protein sequence ID" value="TBN54914.1"/>
    <property type="molecule type" value="Genomic_DNA"/>
</dbReference>
<accession>A0A4Q9GQ37</accession>
<feature type="compositionally biased region" description="Polar residues" evidence="1">
    <location>
        <begin position="68"/>
        <end position="87"/>
    </location>
</feature>
<keyword evidence="2" id="KW-0732">Signal</keyword>
<gene>
    <name evidence="3" type="ORF">EYR15_01805</name>
</gene>
<feature type="region of interest" description="Disordered" evidence="1">
    <location>
        <begin position="23"/>
        <end position="104"/>
    </location>
</feature>
<sequence length="104" mass="9761">MLNNIIRSAAVVGVIALGVTGAAAQSPPVGGKGQGAPMGVTGSSTQGQIGSSGGGAVSTETVTGAGVSPQTSTSSMPAGTTTVQPVNPQAEVGGQTSGTVRQPQ</sequence>
<protein>
    <submittedName>
        <fullName evidence="3">Uncharacterized protein</fullName>
    </submittedName>
</protein>
<evidence type="ECO:0000313" key="4">
    <source>
        <dbReference type="Proteomes" id="UP000291613"/>
    </source>
</evidence>
<feature type="chain" id="PRO_5020901100" evidence="2">
    <location>
        <begin position="25"/>
        <end position="104"/>
    </location>
</feature>
<evidence type="ECO:0000256" key="2">
    <source>
        <dbReference type="SAM" id="SignalP"/>
    </source>
</evidence>
<dbReference type="RefSeq" id="WP_131001167.1">
    <property type="nucleotide sequence ID" value="NZ_JBHSZR010000002.1"/>
</dbReference>
<evidence type="ECO:0000313" key="3">
    <source>
        <dbReference type="EMBL" id="TBN54914.1"/>
    </source>
</evidence>
<dbReference type="Proteomes" id="UP000291613">
    <property type="component" value="Unassembled WGS sequence"/>
</dbReference>
<name>A0A4Q9GQ37_9HYPH</name>